<evidence type="ECO:0000313" key="7">
    <source>
        <dbReference type="Proteomes" id="UP000663852"/>
    </source>
</evidence>
<dbReference type="Proteomes" id="UP000663852">
    <property type="component" value="Unassembled WGS sequence"/>
</dbReference>
<evidence type="ECO:0000256" key="1">
    <source>
        <dbReference type="ARBA" id="ARBA00004123"/>
    </source>
</evidence>
<accession>A0A815W739</accession>
<keyword evidence="2" id="KW-0479">Metal-binding</keyword>
<dbReference type="PANTHER" id="PTHR46481:SF10">
    <property type="entry name" value="ZINC FINGER BED DOMAIN-CONTAINING PROTEIN 39"/>
    <property type="match status" value="1"/>
</dbReference>
<evidence type="ECO:0000256" key="4">
    <source>
        <dbReference type="ARBA" id="ARBA00022833"/>
    </source>
</evidence>
<organism evidence="6 7">
    <name type="scientific">Adineta ricciae</name>
    <name type="common">Rotifer</name>
    <dbReference type="NCBI Taxonomy" id="249248"/>
    <lineage>
        <taxon>Eukaryota</taxon>
        <taxon>Metazoa</taxon>
        <taxon>Spiralia</taxon>
        <taxon>Gnathifera</taxon>
        <taxon>Rotifera</taxon>
        <taxon>Eurotatoria</taxon>
        <taxon>Bdelloidea</taxon>
        <taxon>Adinetida</taxon>
        <taxon>Adinetidae</taxon>
        <taxon>Adineta</taxon>
    </lineage>
</organism>
<keyword evidence="3" id="KW-0863">Zinc-finger</keyword>
<dbReference type="OrthoDB" id="1607513at2759"/>
<dbReference type="GO" id="GO:0005634">
    <property type="term" value="C:nucleus"/>
    <property type="evidence" value="ECO:0007669"/>
    <property type="project" value="UniProtKB-SubCell"/>
</dbReference>
<dbReference type="EMBL" id="CAJNOJ010001007">
    <property type="protein sequence ID" value="CAF1538334.1"/>
    <property type="molecule type" value="Genomic_DNA"/>
</dbReference>
<dbReference type="SUPFAM" id="SSF53098">
    <property type="entry name" value="Ribonuclease H-like"/>
    <property type="match status" value="2"/>
</dbReference>
<comment type="subcellular location">
    <subcellularLocation>
        <location evidence="1">Nucleus</location>
    </subcellularLocation>
</comment>
<gene>
    <name evidence="6" type="ORF">EDS130_LOCUS45121</name>
</gene>
<keyword evidence="5" id="KW-0539">Nucleus</keyword>
<protein>
    <submittedName>
        <fullName evidence="6">Uncharacterized protein</fullName>
    </submittedName>
</protein>
<reference evidence="6" key="1">
    <citation type="submission" date="2021-02" db="EMBL/GenBank/DDBJ databases">
        <authorList>
            <person name="Nowell W R."/>
        </authorList>
    </citation>
    <scope>NUCLEOTIDE SEQUENCE</scope>
</reference>
<dbReference type="InterPro" id="IPR052035">
    <property type="entry name" value="ZnF_BED_domain_contain"/>
</dbReference>
<evidence type="ECO:0000256" key="3">
    <source>
        <dbReference type="ARBA" id="ARBA00022771"/>
    </source>
</evidence>
<proteinExistence type="predicted"/>
<evidence type="ECO:0000256" key="5">
    <source>
        <dbReference type="ARBA" id="ARBA00023242"/>
    </source>
</evidence>
<dbReference type="GO" id="GO:0008270">
    <property type="term" value="F:zinc ion binding"/>
    <property type="evidence" value="ECO:0007669"/>
    <property type="project" value="UniProtKB-KW"/>
</dbReference>
<sequence length="1260" mass="145228">MATITVSTEIICPNCGKRMIKKNWKDHARCKHAMTEENIQTKYEQLIPSSSNKPIPIAMHNFFSTKKFATMPAVEKQTLDDNSCTTDTMLVDHEDNDMTASKNYSMSKDSDTLYQNEDLSTFATDECNANKSNEHETMNNQNDEMIVEDNDCLLELNLNMVSNTEHQNSHYQSPTSLKTSVTTTSNLSKCHYANRANYPDIEWNPHRSLSSTKPSPTWFSDDYPWLRAIYSNGFYGLICADCVEFASSEVAIKKNNGAFVVRPYWKLKHKGLEDTQTRKYLAILVQTLWKIIREEMALSKFKPLIEFLHQVHCPDIVDWFKISNISSIKKARFINLIMDETRDITVKQMFCLCLRYVEDDTGQIHEDTFTLKQINDTSGKGVFKVAQEFIDQLQKDTGKELIITAQTYDGAASMRFQAQGHVRSRLSAWGMYIYCRSHLLNLSVEDAIENAMFDAYDTVHSTLVFLRDSPHRLQILFESQKLILPSTKEQTIPQPSDTRWSYAYEIIQFMCKHYTAVIITLSTISQQKGTGSSDGRRYALDLIKPDVIFQVYLIRDALRPSLNFLRQIEKRGACLDDFATHVEAARSTIKQSIEMFDFNQIQTILHEIRQYLPVIQPTFRSTRTQNQASSTDFNEEELRIIGNEFIVHFLQSLDTRFNREAKELIENIQLLSSPFKCSATQLLQNPLIIQYCSPTTYKHIGVDKKTYERTDPPLLNFQELKNDVFAFLTIVDDLTSIGVITQHLAQYGSEQCSEWYKLYQILATFAIGSNEAERTFSTLRRTKTYLRNSLNNETLEILIKLSSLKPDLTDAAVKFIIDDFISHPQRAKHRNQQQHLVTIFYYGDTSTDRESKRSAHLTRLAANLIISILLPLSLVENPQLQLVFQEAEPSYILSKRKSFIGNVLNQMYDETRNRVQNELNCATSVCLTTDIWTPQSNEAYMTVTVHFVDTSNSKLKSFVLETTEFSGNHTAQQIVERLENICIDWPILDKVVCLVSDTCNVMRNLGNDFAKVELVLFTNHLLDLCVNDVIRKRDDVKNVLSTVRHIVFFVRNSHLAYETLNKYQRSLDLNERHLIYNVLARWNSTYYMLQRFIDDKLSISACLNEKAFQKNLTTAKISRNSDWDLQEQLMMVLEPFEAATRKLSVEFCPSISLVLPVITSLENRTSDSLIIKQIKNTLRCSIEEKNVLLATVVDPRWKNFSFLQSSSYQQHVDTHTCLTKMSAFDAKLLSYIYLHDEYVADLASHPKSYVWDGDQSTTYV</sequence>
<dbReference type="PANTHER" id="PTHR46481">
    <property type="entry name" value="ZINC FINGER BED DOMAIN-CONTAINING PROTEIN 4"/>
    <property type="match status" value="1"/>
</dbReference>
<name>A0A815W739_ADIRI</name>
<evidence type="ECO:0000313" key="6">
    <source>
        <dbReference type="EMBL" id="CAF1538334.1"/>
    </source>
</evidence>
<dbReference type="AlphaFoldDB" id="A0A815W739"/>
<evidence type="ECO:0000256" key="2">
    <source>
        <dbReference type="ARBA" id="ARBA00022723"/>
    </source>
</evidence>
<keyword evidence="4" id="KW-0862">Zinc</keyword>
<dbReference type="InterPro" id="IPR012337">
    <property type="entry name" value="RNaseH-like_sf"/>
</dbReference>
<comment type="caution">
    <text evidence="6">The sequence shown here is derived from an EMBL/GenBank/DDBJ whole genome shotgun (WGS) entry which is preliminary data.</text>
</comment>